<accession>A0AAV4DC76</accession>
<dbReference type="EMBL" id="BLXT01007705">
    <property type="protein sequence ID" value="GFO41550.1"/>
    <property type="molecule type" value="Genomic_DNA"/>
</dbReference>
<reference evidence="1 2" key="1">
    <citation type="journal article" date="2021" name="Elife">
        <title>Chloroplast acquisition without the gene transfer in kleptoplastic sea slugs, Plakobranchus ocellatus.</title>
        <authorList>
            <person name="Maeda T."/>
            <person name="Takahashi S."/>
            <person name="Yoshida T."/>
            <person name="Shimamura S."/>
            <person name="Takaki Y."/>
            <person name="Nagai Y."/>
            <person name="Toyoda A."/>
            <person name="Suzuki Y."/>
            <person name="Arimoto A."/>
            <person name="Ishii H."/>
            <person name="Satoh N."/>
            <person name="Nishiyama T."/>
            <person name="Hasebe M."/>
            <person name="Maruyama T."/>
            <person name="Minagawa J."/>
            <person name="Obokata J."/>
            <person name="Shigenobu S."/>
        </authorList>
    </citation>
    <scope>NUCLEOTIDE SEQUENCE [LARGE SCALE GENOMIC DNA]</scope>
</reference>
<sequence length="84" mass="9036">MAKGWASQMLNESIQGKNRGIVCTAANTLCTFPRRPLVAGARLSPCTHLPKRAGSISPKEKTNASQPARLVQIQATLDDPKISH</sequence>
<name>A0AAV4DC76_9GAST</name>
<evidence type="ECO:0000313" key="2">
    <source>
        <dbReference type="Proteomes" id="UP000735302"/>
    </source>
</evidence>
<proteinExistence type="predicted"/>
<comment type="caution">
    <text evidence="1">The sequence shown here is derived from an EMBL/GenBank/DDBJ whole genome shotgun (WGS) entry which is preliminary data.</text>
</comment>
<dbReference type="Proteomes" id="UP000735302">
    <property type="component" value="Unassembled WGS sequence"/>
</dbReference>
<gene>
    <name evidence="1" type="ORF">PoB_006805500</name>
</gene>
<organism evidence="1 2">
    <name type="scientific">Plakobranchus ocellatus</name>
    <dbReference type="NCBI Taxonomy" id="259542"/>
    <lineage>
        <taxon>Eukaryota</taxon>
        <taxon>Metazoa</taxon>
        <taxon>Spiralia</taxon>
        <taxon>Lophotrochozoa</taxon>
        <taxon>Mollusca</taxon>
        <taxon>Gastropoda</taxon>
        <taxon>Heterobranchia</taxon>
        <taxon>Euthyneura</taxon>
        <taxon>Panpulmonata</taxon>
        <taxon>Sacoglossa</taxon>
        <taxon>Placobranchoidea</taxon>
        <taxon>Plakobranchidae</taxon>
        <taxon>Plakobranchus</taxon>
    </lineage>
</organism>
<keyword evidence="2" id="KW-1185">Reference proteome</keyword>
<dbReference type="AlphaFoldDB" id="A0AAV4DC76"/>
<evidence type="ECO:0000313" key="1">
    <source>
        <dbReference type="EMBL" id="GFO41550.1"/>
    </source>
</evidence>
<protein>
    <submittedName>
        <fullName evidence="1">Uncharacterized protein</fullName>
    </submittedName>
</protein>